<reference evidence="8 9" key="1">
    <citation type="submission" date="2018-06" db="EMBL/GenBank/DDBJ databases">
        <title>Flavobacterium tibetense sp. nov., isolated from a wetland YonghuCo on Tibetan Plateau.</title>
        <authorList>
            <person name="Xing P."/>
            <person name="Phurbu D."/>
            <person name="Lu H."/>
        </authorList>
    </citation>
    <scope>NUCLEOTIDE SEQUENCE [LARGE SCALE GENOMIC DNA]</scope>
    <source>
        <strain evidence="8 9">YH5</strain>
    </source>
</reference>
<dbReference type="InterPro" id="IPR005467">
    <property type="entry name" value="His_kinase_dom"/>
</dbReference>
<dbReference type="Gene3D" id="1.10.287.130">
    <property type="match status" value="1"/>
</dbReference>
<comment type="catalytic activity">
    <reaction evidence="1">
        <text>ATP + protein L-histidine = ADP + protein N-phospho-L-histidine.</text>
        <dbReference type="EC" id="2.7.13.3"/>
    </reaction>
</comment>
<dbReference type="Gene3D" id="3.30.565.10">
    <property type="entry name" value="Histidine kinase-like ATPase, C-terminal domain"/>
    <property type="match status" value="1"/>
</dbReference>
<keyword evidence="6" id="KW-0472">Membrane</keyword>
<sequence>MKAETKITLIYLLVGFIWILTSDQVVLLFIDKEINSLSYFQTIKGLFYVTTTGLLLYLMLKSHNNKLNQKIKELRIHAKKLEQTNQDLEYFTFIASHDLQEPLRNVTTFLDQLQTKYKSKLDENASKYINFAVGGAKQMRKIILALLDYTKIENLEKDFEIINIKELIEEIIKSKNQIISETNAVINYKELPVIFSNPAFVKEIFNELIDNALKFKKEGVPSVIYIDFENLDTEWKFTIKDNGIGIEESYYEKIFIPFQRLHNKEEFTGTGIGLAIVKRMITNLNGRIWLISDKTVGSVFCFTISKNCQSFYN</sequence>
<evidence type="ECO:0000256" key="1">
    <source>
        <dbReference type="ARBA" id="ARBA00000085"/>
    </source>
</evidence>
<protein>
    <recommendedName>
        <fullName evidence="2">histidine kinase</fullName>
        <ecNumber evidence="2">2.7.13.3</ecNumber>
    </recommendedName>
</protein>
<dbReference type="CDD" id="cd00082">
    <property type="entry name" value="HisKA"/>
    <property type="match status" value="1"/>
</dbReference>
<dbReference type="RefSeq" id="WP_113989661.1">
    <property type="nucleotide sequence ID" value="NZ_QLST01000014.1"/>
</dbReference>
<dbReference type="PANTHER" id="PTHR43304:SF1">
    <property type="entry name" value="PAC DOMAIN-CONTAINING PROTEIN"/>
    <property type="match status" value="1"/>
</dbReference>
<keyword evidence="4" id="KW-0808">Transferase</keyword>
<dbReference type="InterPro" id="IPR004358">
    <property type="entry name" value="Sig_transdc_His_kin-like_C"/>
</dbReference>
<evidence type="ECO:0000256" key="6">
    <source>
        <dbReference type="SAM" id="Phobius"/>
    </source>
</evidence>
<feature type="transmembrane region" description="Helical" evidence="6">
    <location>
        <begin position="42"/>
        <end position="60"/>
    </location>
</feature>
<evidence type="ECO:0000259" key="7">
    <source>
        <dbReference type="PROSITE" id="PS50109"/>
    </source>
</evidence>
<dbReference type="InterPro" id="IPR052162">
    <property type="entry name" value="Sensor_kinase/Photoreceptor"/>
</dbReference>
<accession>A0A365NZP6</accession>
<dbReference type="PROSITE" id="PS50109">
    <property type="entry name" value="HIS_KIN"/>
    <property type="match status" value="1"/>
</dbReference>
<keyword evidence="9" id="KW-1185">Reference proteome</keyword>
<dbReference type="AlphaFoldDB" id="A0A365NZP6"/>
<dbReference type="SMART" id="SM00388">
    <property type="entry name" value="HisKA"/>
    <property type="match status" value="1"/>
</dbReference>
<dbReference type="InterPro" id="IPR036097">
    <property type="entry name" value="HisK_dim/P_sf"/>
</dbReference>
<feature type="transmembrane region" description="Helical" evidence="6">
    <location>
        <begin position="7"/>
        <end position="30"/>
    </location>
</feature>
<comment type="caution">
    <text evidence="8">The sequence shown here is derived from an EMBL/GenBank/DDBJ whole genome shotgun (WGS) entry which is preliminary data.</text>
</comment>
<dbReference type="Pfam" id="PF00512">
    <property type="entry name" value="HisKA"/>
    <property type="match status" value="1"/>
</dbReference>
<keyword evidence="6" id="KW-0812">Transmembrane</keyword>
<dbReference type="GO" id="GO:0000155">
    <property type="term" value="F:phosphorelay sensor kinase activity"/>
    <property type="evidence" value="ECO:0007669"/>
    <property type="project" value="InterPro"/>
</dbReference>
<dbReference type="PRINTS" id="PR00344">
    <property type="entry name" value="BCTRLSENSOR"/>
</dbReference>
<feature type="domain" description="Histidine kinase" evidence="7">
    <location>
        <begin position="94"/>
        <end position="308"/>
    </location>
</feature>
<organism evidence="8 9">
    <name type="scientific">Flavobacterium tibetense</name>
    <dbReference type="NCBI Taxonomy" id="2233533"/>
    <lineage>
        <taxon>Bacteria</taxon>
        <taxon>Pseudomonadati</taxon>
        <taxon>Bacteroidota</taxon>
        <taxon>Flavobacteriia</taxon>
        <taxon>Flavobacteriales</taxon>
        <taxon>Flavobacteriaceae</taxon>
        <taxon>Flavobacterium</taxon>
    </lineage>
</organism>
<evidence type="ECO:0000256" key="4">
    <source>
        <dbReference type="ARBA" id="ARBA00022679"/>
    </source>
</evidence>
<evidence type="ECO:0000256" key="2">
    <source>
        <dbReference type="ARBA" id="ARBA00012438"/>
    </source>
</evidence>
<dbReference type="EC" id="2.7.13.3" evidence="2"/>
<dbReference type="Pfam" id="PF02518">
    <property type="entry name" value="HATPase_c"/>
    <property type="match status" value="1"/>
</dbReference>
<evidence type="ECO:0000313" key="8">
    <source>
        <dbReference type="EMBL" id="RBA27672.1"/>
    </source>
</evidence>
<dbReference type="SMART" id="SM00387">
    <property type="entry name" value="HATPase_c"/>
    <property type="match status" value="1"/>
</dbReference>
<gene>
    <name evidence="8" type="ORF">DPN68_10780</name>
</gene>
<dbReference type="InterPro" id="IPR036890">
    <property type="entry name" value="HATPase_C_sf"/>
</dbReference>
<dbReference type="OrthoDB" id="9124519at2"/>
<dbReference type="Proteomes" id="UP000253319">
    <property type="component" value="Unassembled WGS sequence"/>
</dbReference>
<keyword evidence="3" id="KW-0597">Phosphoprotein</keyword>
<keyword evidence="6" id="KW-1133">Transmembrane helix</keyword>
<evidence type="ECO:0000256" key="3">
    <source>
        <dbReference type="ARBA" id="ARBA00022553"/>
    </source>
</evidence>
<dbReference type="InterPro" id="IPR003661">
    <property type="entry name" value="HisK_dim/P_dom"/>
</dbReference>
<dbReference type="PANTHER" id="PTHR43304">
    <property type="entry name" value="PHYTOCHROME-LIKE PROTEIN CPH1"/>
    <property type="match status" value="1"/>
</dbReference>
<dbReference type="InterPro" id="IPR003594">
    <property type="entry name" value="HATPase_dom"/>
</dbReference>
<name>A0A365NZP6_9FLAO</name>
<dbReference type="EMBL" id="QLST01000014">
    <property type="protein sequence ID" value="RBA27672.1"/>
    <property type="molecule type" value="Genomic_DNA"/>
</dbReference>
<evidence type="ECO:0000256" key="5">
    <source>
        <dbReference type="ARBA" id="ARBA00022777"/>
    </source>
</evidence>
<keyword evidence="5 8" id="KW-0418">Kinase</keyword>
<dbReference type="SUPFAM" id="SSF55874">
    <property type="entry name" value="ATPase domain of HSP90 chaperone/DNA topoisomerase II/histidine kinase"/>
    <property type="match status" value="1"/>
</dbReference>
<evidence type="ECO:0000313" key="9">
    <source>
        <dbReference type="Proteomes" id="UP000253319"/>
    </source>
</evidence>
<proteinExistence type="predicted"/>
<dbReference type="SUPFAM" id="SSF47384">
    <property type="entry name" value="Homodimeric domain of signal transducing histidine kinase"/>
    <property type="match status" value="1"/>
</dbReference>